<gene>
    <name evidence="7" type="ORF">JX360_09115</name>
</gene>
<protein>
    <submittedName>
        <fullName evidence="7">MFS transporter</fullName>
    </submittedName>
</protein>
<feature type="transmembrane region" description="Helical" evidence="5">
    <location>
        <begin position="72"/>
        <end position="91"/>
    </location>
</feature>
<proteinExistence type="predicted"/>
<feature type="transmembrane region" description="Helical" evidence="5">
    <location>
        <begin position="163"/>
        <end position="188"/>
    </location>
</feature>
<reference evidence="7" key="1">
    <citation type="submission" date="2021-02" db="EMBL/GenBank/DDBJ databases">
        <title>The CRISPR/cas machinery reduction and long-range gene transfer in the hot spring cyanobacterium Synechococcus.</title>
        <authorList>
            <person name="Dvorak P."/>
            <person name="Jahodarova E."/>
            <person name="Hasler P."/>
            <person name="Poulickova A."/>
        </authorList>
    </citation>
    <scope>NUCLEOTIDE SEQUENCE</scope>
    <source>
        <strain evidence="7">Rupite</strain>
    </source>
</reference>
<keyword evidence="8" id="KW-1185">Reference proteome</keyword>
<dbReference type="Gene3D" id="1.20.1250.20">
    <property type="entry name" value="MFS general substrate transporter like domains"/>
    <property type="match status" value="1"/>
</dbReference>
<dbReference type="EMBL" id="JAFIRA010000020">
    <property type="protein sequence ID" value="MCJ2543062.1"/>
    <property type="molecule type" value="Genomic_DNA"/>
</dbReference>
<dbReference type="InterPro" id="IPR036259">
    <property type="entry name" value="MFS_trans_sf"/>
</dbReference>
<accession>A0ABT0CB94</accession>
<keyword evidence="3 5" id="KW-1133">Transmembrane helix</keyword>
<feature type="domain" description="Major facilitator superfamily (MFS) profile" evidence="6">
    <location>
        <begin position="209"/>
        <end position="396"/>
    </location>
</feature>
<dbReference type="PANTHER" id="PTHR23534:SF1">
    <property type="entry name" value="MAJOR FACILITATOR SUPERFAMILY PROTEIN"/>
    <property type="match status" value="1"/>
</dbReference>
<dbReference type="InterPro" id="IPR020846">
    <property type="entry name" value="MFS_dom"/>
</dbReference>
<evidence type="ECO:0000256" key="4">
    <source>
        <dbReference type="ARBA" id="ARBA00023136"/>
    </source>
</evidence>
<evidence type="ECO:0000256" key="1">
    <source>
        <dbReference type="ARBA" id="ARBA00004651"/>
    </source>
</evidence>
<feature type="transmembrane region" description="Helical" evidence="5">
    <location>
        <begin position="209"/>
        <end position="230"/>
    </location>
</feature>
<dbReference type="PANTHER" id="PTHR23534">
    <property type="entry name" value="MFS PERMEASE"/>
    <property type="match status" value="1"/>
</dbReference>
<feature type="transmembrane region" description="Helical" evidence="5">
    <location>
        <begin position="336"/>
        <end position="354"/>
    </location>
</feature>
<evidence type="ECO:0000313" key="7">
    <source>
        <dbReference type="EMBL" id="MCJ2543062.1"/>
    </source>
</evidence>
<evidence type="ECO:0000256" key="3">
    <source>
        <dbReference type="ARBA" id="ARBA00022989"/>
    </source>
</evidence>
<comment type="subcellular location">
    <subcellularLocation>
        <location evidence="1">Cell membrane</location>
        <topology evidence="1">Multi-pass membrane protein</topology>
    </subcellularLocation>
</comment>
<dbReference type="Proteomes" id="UP000830835">
    <property type="component" value="Unassembled WGS sequence"/>
</dbReference>
<evidence type="ECO:0000256" key="5">
    <source>
        <dbReference type="SAM" id="Phobius"/>
    </source>
</evidence>
<feature type="transmembrane region" description="Helical" evidence="5">
    <location>
        <begin position="131"/>
        <end position="151"/>
    </location>
</feature>
<feature type="transmembrane region" description="Helical" evidence="5">
    <location>
        <begin position="360"/>
        <end position="383"/>
    </location>
</feature>
<evidence type="ECO:0000313" key="8">
    <source>
        <dbReference type="Proteomes" id="UP000830835"/>
    </source>
</evidence>
<evidence type="ECO:0000259" key="6">
    <source>
        <dbReference type="PROSITE" id="PS50850"/>
    </source>
</evidence>
<dbReference type="PROSITE" id="PS50850">
    <property type="entry name" value="MFS"/>
    <property type="match status" value="1"/>
</dbReference>
<dbReference type="Pfam" id="PF07690">
    <property type="entry name" value="MFS_1"/>
    <property type="match status" value="1"/>
</dbReference>
<name>A0ABT0CB94_THEVL</name>
<keyword evidence="2 5" id="KW-0812">Transmembrane</keyword>
<keyword evidence="4 5" id="KW-0472">Membrane</keyword>
<feature type="transmembrane region" description="Helical" evidence="5">
    <location>
        <begin position="276"/>
        <end position="295"/>
    </location>
</feature>
<comment type="caution">
    <text evidence="7">The sequence shown here is derived from an EMBL/GenBank/DDBJ whole genome shotgun (WGS) entry which is preliminary data.</text>
</comment>
<evidence type="ECO:0000256" key="2">
    <source>
        <dbReference type="ARBA" id="ARBA00022692"/>
    </source>
</evidence>
<feature type="transmembrane region" description="Helical" evidence="5">
    <location>
        <begin position="12"/>
        <end position="37"/>
    </location>
</feature>
<feature type="transmembrane region" description="Helical" evidence="5">
    <location>
        <begin position="97"/>
        <end position="119"/>
    </location>
</feature>
<dbReference type="SUPFAM" id="SSF103473">
    <property type="entry name" value="MFS general substrate transporter"/>
    <property type="match status" value="1"/>
</dbReference>
<feature type="transmembrane region" description="Helical" evidence="5">
    <location>
        <begin position="301"/>
        <end position="324"/>
    </location>
</feature>
<feature type="transmembrane region" description="Helical" evidence="5">
    <location>
        <begin position="250"/>
        <end position="269"/>
    </location>
</feature>
<organism evidence="7 8">
    <name type="scientific">Thermostichus vulcanus str. 'Rupite'</name>
    <dbReference type="NCBI Taxonomy" id="2813851"/>
    <lineage>
        <taxon>Bacteria</taxon>
        <taxon>Bacillati</taxon>
        <taxon>Cyanobacteriota</taxon>
        <taxon>Cyanophyceae</taxon>
        <taxon>Thermostichales</taxon>
        <taxon>Thermostichaceae</taxon>
        <taxon>Thermostichus</taxon>
    </lineage>
</organism>
<dbReference type="InterPro" id="IPR011701">
    <property type="entry name" value="MFS"/>
</dbReference>
<sequence length="396" mass="42232">MQNSKISVLKLAGCQALAMTGNSVLFTVAALIGANLLTDKSWATLPLALLHLATLFTTIPASLWMARMGRKVGFATGIGMGMLGAGLGAYAIFAGSFVGFCLAMVLLGCFNGFVGYYRFAAAELASESFRSMAISLVVAGGVVAAVLGPQLATWTKDWFAEAPFAGCLLTIILLQAISLPLLASVPLLPWQKTEQVEQGRPLLTIIRQPVFVVAVLGSMLGYGVMVLIMTSTPLAMVEHAFPFHQAAFVIQWHVLGMFAPSFITGALIVRFGLLNIILTGGILNLLCIAINLSGISLMHYWTALLLLGIGWNFLFVGSTTLLTEAYTPAERAKTQAAHDFLMFSGVAASTILSGDLLNRWGWQAVNGAGLPMVLLAFGAVFWLQKQRGQDPWAKSL</sequence>
<feature type="transmembrane region" description="Helical" evidence="5">
    <location>
        <begin position="43"/>
        <end position="65"/>
    </location>
</feature>